<gene>
    <name evidence="3" type="ORF">Faunusvirus2_25</name>
</gene>
<evidence type="ECO:0000313" key="3">
    <source>
        <dbReference type="EMBL" id="AYV79078.1"/>
    </source>
</evidence>
<dbReference type="Gene3D" id="1.25.40.20">
    <property type="entry name" value="Ankyrin repeat-containing domain"/>
    <property type="match status" value="1"/>
</dbReference>
<keyword evidence="1" id="KW-0677">Repeat</keyword>
<protein>
    <submittedName>
        <fullName evidence="3">Uncharacterized protein</fullName>
    </submittedName>
</protein>
<dbReference type="Pfam" id="PF12796">
    <property type="entry name" value="Ank_2"/>
    <property type="match status" value="1"/>
</dbReference>
<evidence type="ECO:0000256" key="2">
    <source>
        <dbReference type="ARBA" id="ARBA00023043"/>
    </source>
</evidence>
<dbReference type="InterPro" id="IPR050745">
    <property type="entry name" value="Multifunctional_regulatory"/>
</dbReference>
<evidence type="ECO:0000256" key="1">
    <source>
        <dbReference type="ARBA" id="ARBA00022737"/>
    </source>
</evidence>
<dbReference type="SMART" id="SM00248">
    <property type="entry name" value="ANK"/>
    <property type="match status" value="3"/>
</dbReference>
<dbReference type="InterPro" id="IPR002110">
    <property type="entry name" value="Ankyrin_rpt"/>
</dbReference>
<sequence>MTINNIMLKIVKSVVDAVTLNIYKSPFEKTPLEHAAECILYITRGDECSSMEYIDKYNNFYDISISQYSINNTPLVAACALYRKQTAFKLIKAGANVNIHNNLQQSPLQLSCIYDNNTDLITELIKHGADIEYKTPWGATALSNSYFYAQEENVIALVEAGAHIHADLCYSITMNKCIRDIYRKRIVLIINDDINNAIATSFRTTYAIGVVDIIAEFII</sequence>
<dbReference type="PANTHER" id="PTHR24189:SF50">
    <property type="entry name" value="ANKYRIN REPEAT AND SOCS BOX PROTEIN 2"/>
    <property type="match status" value="1"/>
</dbReference>
<name>A0A3G4ZW00_9VIRU</name>
<dbReference type="InterPro" id="IPR036770">
    <property type="entry name" value="Ankyrin_rpt-contain_sf"/>
</dbReference>
<proteinExistence type="predicted"/>
<keyword evidence="2" id="KW-0040">ANK repeat</keyword>
<reference evidence="3" key="1">
    <citation type="submission" date="2018-10" db="EMBL/GenBank/DDBJ databases">
        <title>Hidden diversity of soil giant viruses.</title>
        <authorList>
            <person name="Schulz F."/>
            <person name="Alteio L."/>
            <person name="Goudeau D."/>
            <person name="Ryan E.M."/>
            <person name="Malmstrom R.R."/>
            <person name="Blanchard J."/>
            <person name="Woyke T."/>
        </authorList>
    </citation>
    <scope>NUCLEOTIDE SEQUENCE</scope>
    <source>
        <strain evidence="3">FNV1</strain>
    </source>
</reference>
<dbReference type="SUPFAM" id="SSF48403">
    <property type="entry name" value="Ankyrin repeat"/>
    <property type="match status" value="1"/>
</dbReference>
<dbReference type="PANTHER" id="PTHR24189">
    <property type="entry name" value="MYOTROPHIN"/>
    <property type="match status" value="1"/>
</dbReference>
<accession>A0A3G4ZW00</accession>
<organism evidence="3">
    <name type="scientific">Faunusvirus sp</name>
    <dbReference type="NCBI Taxonomy" id="2487766"/>
    <lineage>
        <taxon>Viruses</taxon>
        <taxon>Varidnaviria</taxon>
        <taxon>Bamfordvirae</taxon>
        <taxon>Nucleocytoviricota</taxon>
        <taxon>Megaviricetes</taxon>
        <taxon>Imitervirales</taxon>
        <taxon>Mimiviridae</taxon>
    </lineage>
</organism>
<dbReference type="EMBL" id="MK072133">
    <property type="protein sequence ID" value="AYV79078.1"/>
    <property type="molecule type" value="Genomic_DNA"/>
</dbReference>